<comment type="subcellular location">
    <subcellularLocation>
        <location evidence="1 6">Cytoplasm</location>
        <location evidence="1 6">Cytoskeleton</location>
        <location evidence="1 6">Microtubule organizing center</location>
    </subcellularLocation>
</comment>
<dbReference type="GO" id="GO:0005816">
    <property type="term" value="C:spindle pole body"/>
    <property type="evidence" value="ECO:0007669"/>
    <property type="project" value="UniProtKB-ARBA"/>
</dbReference>
<evidence type="ECO:0000256" key="6">
    <source>
        <dbReference type="RuleBase" id="RU363050"/>
    </source>
</evidence>
<comment type="caution">
    <text evidence="10">The sequence shown here is derived from an EMBL/GenBank/DDBJ whole genome shotgun (WGS) entry which is preliminary data.</text>
</comment>
<keyword evidence="5 6" id="KW-0206">Cytoskeleton</keyword>
<feature type="domain" description="Gamma tubulin complex component protein N-terminal" evidence="9">
    <location>
        <begin position="2"/>
        <end position="292"/>
    </location>
</feature>
<comment type="similarity">
    <text evidence="2 6">Belongs to the TUBGCP family.</text>
</comment>
<dbReference type="Gene3D" id="1.20.120.1900">
    <property type="entry name" value="Gamma-tubulin complex, C-terminal domain"/>
    <property type="match status" value="1"/>
</dbReference>
<evidence type="ECO:0000256" key="7">
    <source>
        <dbReference type="SAM" id="Coils"/>
    </source>
</evidence>
<dbReference type="GO" id="GO:0000922">
    <property type="term" value="C:spindle pole"/>
    <property type="evidence" value="ECO:0007669"/>
    <property type="project" value="InterPro"/>
</dbReference>
<dbReference type="GO" id="GO:0051225">
    <property type="term" value="P:spindle assembly"/>
    <property type="evidence" value="ECO:0007669"/>
    <property type="project" value="TreeGrafter"/>
</dbReference>
<dbReference type="Pfam" id="PF04130">
    <property type="entry name" value="GCP_C_terminal"/>
    <property type="match status" value="1"/>
</dbReference>
<dbReference type="AlphaFoldDB" id="A0A1C7N429"/>
<keyword evidence="3 6" id="KW-0963">Cytoplasm</keyword>
<evidence type="ECO:0000256" key="4">
    <source>
        <dbReference type="ARBA" id="ARBA00022701"/>
    </source>
</evidence>
<evidence type="ECO:0000256" key="5">
    <source>
        <dbReference type="ARBA" id="ARBA00023212"/>
    </source>
</evidence>
<dbReference type="OrthoDB" id="1608002at2759"/>
<dbReference type="PANTHER" id="PTHR19302">
    <property type="entry name" value="GAMMA TUBULIN COMPLEX PROTEIN"/>
    <property type="match status" value="1"/>
</dbReference>
<evidence type="ECO:0000256" key="3">
    <source>
        <dbReference type="ARBA" id="ARBA00022490"/>
    </source>
</evidence>
<protein>
    <recommendedName>
        <fullName evidence="6">Spindle pole body component</fullName>
    </recommendedName>
</protein>
<accession>A0A1C7N429</accession>
<organism evidence="10 11">
    <name type="scientific">Choanephora cucurbitarum</name>
    <dbReference type="NCBI Taxonomy" id="101091"/>
    <lineage>
        <taxon>Eukaryota</taxon>
        <taxon>Fungi</taxon>
        <taxon>Fungi incertae sedis</taxon>
        <taxon>Mucoromycota</taxon>
        <taxon>Mucoromycotina</taxon>
        <taxon>Mucoromycetes</taxon>
        <taxon>Mucorales</taxon>
        <taxon>Mucorineae</taxon>
        <taxon>Choanephoraceae</taxon>
        <taxon>Choanephoroideae</taxon>
        <taxon>Choanephora</taxon>
    </lineage>
</organism>
<sequence>MLHELLFVLLGYPGDVFIAYPSHKPTTFAIPSSFPLLHPSERQCLDRLGQLGWTYLQIHQFNRRTQHKGAYVQACVQCLENTLNDYRETILQMETRILNKQDDFGQGIVPLSLITAQLADWELLLPALVGLIDRLEQHPEQYHGCKMFQLLMDQAKTGMAPLRTVLDKMIHQLHAVLYRQLTTWIIYGQSVDPDHEFFIVPSNEEKGRWQLYVIDADFIPPHLTHALAESILFVGKAIATVHAMDRLSFQQNLKIPMNMRQHHLQLLSTLYQPHTSPWIQYPQQLTQVVHQIRRSTADWLFSQVLVGDHGLHAYLKTFRHVFLLDYGDFATHFIDECLLWRRRSIDTTEATGRTTLLFHTQEINALLIKASVGTEAEDQLDGFHLLLEKTEEYPFADLLLKHLPMVMTFELTWPIDLFISPSDLKQYSHLWSFLISLKATQMALSNLWKLLREGMGQDEQAVWQLRSQMLFWVDTFWSHIQIYVIDAHYQQLIEATSSDQQRAWASNKHDFETIQAAHTQFLTHTMRGCLLWSHQCVKTLHGIIKTCLDFCQFMERMAEEGEWKPSHQKKRKTASEIVQQWTQTDERPWIDSVKQLQETFHHQTQHFFALASNQQPEAKSSGQIDALLMQLDFNGWFSKS</sequence>
<keyword evidence="4 6" id="KW-0493">Microtubule</keyword>
<name>A0A1C7N429_9FUNG</name>
<dbReference type="PANTHER" id="PTHR19302:SF27">
    <property type="entry name" value="GAMMA-TUBULIN COMPLEX COMPONENT 4"/>
    <property type="match status" value="1"/>
</dbReference>
<gene>
    <name evidence="10" type="primary">TUBGCP4</name>
    <name evidence="10" type="ORF">A0J61_08120</name>
</gene>
<evidence type="ECO:0000259" key="9">
    <source>
        <dbReference type="Pfam" id="PF17681"/>
    </source>
</evidence>
<dbReference type="GO" id="GO:0000278">
    <property type="term" value="P:mitotic cell cycle"/>
    <property type="evidence" value="ECO:0007669"/>
    <property type="project" value="TreeGrafter"/>
</dbReference>
<feature type="coiled-coil region" evidence="7">
    <location>
        <begin position="76"/>
        <end position="103"/>
    </location>
</feature>
<feature type="domain" description="Gamma tubulin complex component C-terminal" evidence="8">
    <location>
        <begin position="311"/>
        <end position="637"/>
    </location>
</feature>
<keyword evidence="7" id="KW-0175">Coiled coil</keyword>
<dbReference type="GO" id="GO:0043015">
    <property type="term" value="F:gamma-tubulin binding"/>
    <property type="evidence" value="ECO:0007669"/>
    <property type="project" value="InterPro"/>
</dbReference>
<dbReference type="InParanoid" id="A0A1C7N429"/>
<dbReference type="InterPro" id="IPR007259">
    <property type="entry name" value="GCP"/>
</dbReference>
<dbReference type="InterPro" id="IPR040457">
    <property type="entry name" value="GCP_C"/>
</dbReference>
<proteinExistence type="inferred from homology"/>
<dbReference type="GO" id="GO:0031122">
    <property type="term" value="P:cytoplasmic microtubule organization"/>
    <property type="evidence" value="ECO:0007669"/>
    <property type="project" value="TreeGrafter"/>
</dbReference>
<evidence type="ECO:0000256" key="1">
    <source>
        <dbReference type="ARBA" id="ARBA00004267"/>
    </source>
</evidence>
<dbReference type="GO" id="GO:0051011">
    <property type="term" value="F:microtubule minus-end binding"/>
    <property type="evidence" value="ECO:0007669"/>
    <property type="project" value="TreeGrafter"/>
</dbReference>
<dbReference type="GO" id="GO:0005874">
    <property type="term" value="C:microtubule"/>
    <property type="evidence" value="ECO:0007669"/>
    <property type="project" value="UniProtKB-KW"/>
</dbReference>
<evidence type="ECO:0000313" key="11">
    <source>
        <dbReference type="Proteomes" id="UP000093000"/>
    </source>
</evidence>
<dbReference type="EMBL" id="LUGH01000597">
    <property type="protein sequence ID" value="OBZ83830.1"/>
    <property type="molecule type" value="Genomic_DNA"/>
</dbReference>
<evidence type="ECO:0000256" key="2">
    <source>
        <dbReference type="ARBA" id="ARBA00010337"/>
    </source>
</evidence>
<evidence type="ECO:0000313" key="10">
    <source>
        <dbReference type="EMBL" id="OBZ83830.1"/>
    </source>
</evidence>
<dbReference type="InterPro" id="IPR041470">
    <property type="entry name" value="GCP_N"/>
</dbReference>
<dbReference type="GO" id="GO:0051321">
    <property type="term" value="P:meiotic cell cycle"/>
    <property type="evidence" value="ECO:0007669"/>
    <property type="project" value="TreeGrafter"/>
</dbReference>
<dbReference type="STRING" id="101091.A0A1C7N429"/>
<reference evidence="10 11" key="1">
    <citation type="submission" date="2016-03" db="EMBL/GenBank/DDBJ databases">
        <title>Choanephora cucurbitarum.</title>
        <authorList>
            <person name="Min B."/>
            <person name="Park H."/>
            <person name="Park J.-H."/>
            <person name="Shin H.-D."/>
            <person name="Choi I.-G."/>
        </authorList>
    </citation>
    <scope>NUCLEOTIDE SEQUENCE [LARGE SCALE GENOMIC DNA]</scope>
    <source>
        <strain evidence="10 11">KUS-F28377</strain>
    </source>
</reference>
<dbReference type="Pfam" id="PF17681">
    <property type="entry name" value="GCP_N_terminal"/>
    <property type="match status" value="1"/>
</dbReference>
<keyword evidence="11" id="KW-1185">Reference proteome</keyword>
<dbReference type="GO" id="GO:0000930">
    <property type="term" value="C:gamma-tubulin complex"/>
    <property type="evidence" value="ECO:0007669"/>
    <property type="project" value="TreeGrafter"/>
</dbReference>
<dbReference type="GO" id="GO:0007020">
    <property type="term" value="P:microtubule nucleation"/>
    <property type="evidence" value="ECO:0007669"/>
    <property type="project" value="InterPro"/>
</dbReference>
<dbReference type="Proteomes" id="UP000093000">
    <property type="component" value="Unassembled WGS sequence"/>
</dbReference>
<evidence type="ECO:0000259" key="8">
    <source>
        <dbReference type="Pfam" id="PF04130"/>
    </source>
</evidence>
<dbReference type="InterPro" id="IPR042241">
    <property type="entry name" value="GCP_C_sf"/>
</dbReference>